<dbReference type="InterPro" id="IPR036873">
    <property type="entry name" value="Rhodanese-like_dom_sf"/>
</dbReference>
<dbReference type="PANTHER" id="PTHR43031:SF17">
    <property type="entry name" value="SULFURTRANSFERASE YTWF-RELATED"/>
    <property type="match status" value="1"/>
</dbReference>
<feature type="domain" description="Rhodanese" evidence="1">
    <location>
        <begin position="15"/>
        <end position="103"/>
    </location>
</feature>
<evidence type="ECO:0000259" key="1">
    <source>
        <dbReference type="PROSITE" id="PS50206"/>
    </source>
</evidence>
<dbReference type="PANTHER" id="PTHR43031">
    <property type="entry name" value="FAD-DEPENDENT OXIDOREDUCTASE"/>
    <property type="match status" value="1"/>
</dbReference>
<accession>A0ABU3C8U0</accession>
<proteinExistence type="predicted"/>
<dbReference type="Gene3D" id="3.40.250.10">
    <property type="entry name" value="Rhodanese-like domain"/>
    <property type="match status" value="1"/>
</dbReference>
<sequence length="105" mass="12178">MIELSQEEWREKLEKDKDSFILDVRTEEEVDEGYIPGSKNIDIYKGQGFVDEVEKLDKDKNYYIYCRSGKRSAQACNILDQMGYAKTYNLAGGFMNWNGDVEGDE</sequence>
<dbReference type="SMART" id="SM00450">
    <property type="entry name" value="RHOD"/>
    <property type="match status" value="1"/>
</dbReference>
<comment type="caution">
    <text evidence="2">The sequence shown here is derived from an EMBL/GenBank/DDBJ whole genome shotgun (WGS) entry which is preliminary data.</text>
</comment>
<dbReference type="RefSeq" id="WP_311534156.1">
    <property type="nucleotide sequence ID" value="NZ_JAVRHQ010000005.1"/>
</dbReference>
<evidence type="ECO:0000313" key="2">
    <source>
        <dbReference type="EMBL" id="MDT0642490.1"/>
    </source>
</evidence>
<dbReference type="CDD" id="cd00158">
    <property type="entry name" value="RHOD"/>
    <property type="match status" value="1"/>
</dbReference>
<gene>
    <name evidence="2" type="ORF">RM553_06555</name>
</gene>
<protein>
    <submittedName>
        <fullName evidence="2">Rhodanese-like domain-containing protein</fullName>
    </submittedName>
</protein>
<dbReference type="PROSITE" id="PS50206">
    <property type="entry name" value="RHODANESE_3"/>
    <property type="match status" value="1"/>
</dbReference>
<dbReference type="SUPFAM" id="SSF52821">
    <property type="entry name" value="Rhodanese/Cell cycle control phosphatase"/>
    <property type="match status" value="1"/>
</dbReference>
<evidence type="ECO:0000313" key="3">
    <source>
        <dbReference type="Proteomes" id="UP001262889"/>
    </source>
</evidence>
<dbReference type="InterPro" id="IPR001763">
    <property type="entry name" value="Rhodanese-like_dom"/>
</dbReference>
<dbReference type="Proteomes" id="UP001262889">
    <property type="component" value="Unassembled WGS sequence"/>
</dbReference>
<dbReference type="Pfam" id="PF00581">
    <property type="entry name" value="Rhodanese"/>
    <property type="match status" value="1"/>
</dbReference>
<name>A0ABU3C8U0_9FLAO</name>
<keyword evidence="3" id="KW-1185">Reference proteome</keyword>
<dbReference type="EMBL" id="JAVRHQ010000005">
    <property type="protein sequence ID" value="MDT0642490.1"/>
    <property type="molecule type" value="Genomic_DNA"/>
</dbReference>
<organism evidence="2 3">
    <name type="scientific">Autumnicola tepida</name>
    <dbReference type="NCBI Taxonomy" id="3075595"/>
    <lineage>
        <taxon>Bacteria</taxon>
        <taxon>Pseudomonadati</taxon>
        <taxon>Bacteroidota</taxon>
        <taxon>Flavobacteriia</taxon>
        <taxon>Flavobacteriales</taxon>
        <taxon>Flavobacteriaceae</taxon>
        <taxon>Autumnicola</taxon>
    </lineage>
</organism>
<dbReference type="InterPro" id="IPR050229">
    <property type="entry name" value="GlpE_sulfurtransferase"/>
</dbReference>
<reference evidence="2 3" key="1">
    <citation type="submission" date="2023-09" db="EMBL/GenBank/DDBJ databases">
        <authorList>
            <person name="Rey-Velasco X."/>
        </authorList>
    </citation>
    <scope>NUCLEOTIDE SEQUENCE [LARGE SCALE GENOMIC DNA]</scope>
    <source>
        <strain evidence="2 3">F363</strain>
    </source>
</reference>